<accession>D7CNL9</accession>
<comment type="similarity">
    <text evidence="1">Belongs to the HicA mRNA interferase family.</text>
</comment>
<dbReference type="InterPro" id="IPR038570">
    <property type="entry name" value="HicA_sf"/>
</dbReference>
<keyword evidence="9" id="KW-1185">Reference proteome</keyword>
<dbReference type="HOGENOM" id="CLU_164851_6_4_9"/>
<gene>
    <name evidence="8" type="ordered locus">Slip_1541</name>
</gene>
<evidence type="ECO:0000256" key="4">
    <source>
        <dbReference type="ARBA" id="ARBA00022759"/>
    </source>
</evidence>
<dbReference type="OrthoDB" id="121656at2"/>
<proteinExistence type="inferred from homology"/>
<keyword evidence="3" id="KW-0540">Nuclease</keyword>
<dbReference type="AlphaFoldDB" id="D7CNL9"/>
<reference evidence="9" key="1">
    <citation type="journal article" date="2010" name="Stand. Genomic Sci.">
        <title>Complete genome sequence of Syntrophothermus lipocalidus type strain (TGB-C1T).</title>
        <authorList>
            <consortium name="US DOE Joint Genome Institute (JGI-PGF)"/>
            <person name="Djao O."/>
            <person name="Zhang X."/>
            <person name="Lucas S."/>
            <person name="Lapidus A."/>
            <person name="Glavina Del Rio T."/>
            <person name="Nolan M."/>
            <person name="Tice H."/>
            <person name="Cheng J."/>
            <person name="Han C."/>
            <person name="Tapia R."/>
            <person name="Goodwin L."/>
            <person name="Pitluck S."/>
            <person name="Liolios K."/>
            <person name="Ivanova N."/>
            <person name="Mavromatis K."/>
            <person name="Mikhailova N."/>
            <person name="Ovchinnikova G."/>
            <person name="Pati A."/>
            <person name="Brambilla E."/>
            <person name="Chen A."/>
            <person name="Palaniappan K."/>
            <person name="Land M."/>
            <person name="Hauser L."/>
            <person name="Chang Y."/>
            <person name="Jeffries C."/>
            <person name="Rohde M."/>
            <person name="Sikorski J."/>
            <person name="Spring S."/>
            <person name="Goker M."/>
            <person name="Detter J."/>
            <person name="Woyke T."/>
            <person name="Bristow J."/>
            <person name="Eisen J."/>
            <person name="Markowitz V."/>
            <person name="Hugenholtz P."/>
            <person name="Kyrpides N."/>
            <person name="Klenk H."/>
        </authorList>
    </citation>
    <scope>NUCLEOTIDE SEQUENCE [LARGE SCALE GENOMIC DNA]</scope>
    <source>
        <strain evidence="9">DSM 12680 / TGB-C1</strain>
    </source>
</reference>
<dbReference type="KEGG" id="slp:Slip_1541"/>
<dbReference type="GO" id="GO:0016787">
    <property type="term" value="F:hydrolase activity"/>
    <property type="evidence" value="ECO:0007669"/>
    <property type="project" value="UniProtKB-KW"/>
</dbReference>
<evidence type="ECO:0000256" key="5">
    <source>
        <dbReference type="ARBA" id="ARBA00022801"/>
    </source>
</evidence>
<keyword evidence="4" id="KW-0255">Endonuclease</keyword>
<dbReference type="eggNOG" id="COG1724">
    <property type="taxonomic scope" value="Bacteria"/>
</dbReference>
<evidence type="ECO:0000313" key="8">
    <source>
        <dbReference type="EMBL" id="ADI02304.1"/>
    </source>
</evidence>
<keyword evidence="6" id="KW-0694">RNA-binding</keyword>
<evidence type="ECO:0000256" key="7">
    <source>
        <dbReference type="ARBA" id="ARBA00023016"/>
    </source>
</evidence>
<dbReference type="GO" id="GO:0003729">
    <property type="term" value="F:mRNA binding"/>
    <property type="evidence" value="ECO:0007669"/>
    <property type="project" value="InterPro"/>
</dbReference>
<evidence type="ECO:0000256" key="1">
    <source>
        <dbReference type="ARBA" id="ARBA00006620"/>
    </source>
</evidence>
<dbReference type="GO" id="GO:0004519">
    <property type="term" value="F:endonuclease activity"/>
    <property type="evidence" value="ECO:0007669"/>
    <property type="project" value="UniProtKB-KW"/>
</dbReference>
<dbReference type="Proteomes" id="UP000000378">
    <property type="component" value="Chromosome"/>
</dbReference>
<dbReference type="InterPro" id="IPR012933">
    <property type="entry name" value="HicA_mRNA_interferase"/>
</dbReference>
<dbReference type="PANTHER" id="PTHR34873:SF3">
    <property type="entry name" value="ADDICTION MODULE TOXIN, HICA FAMILY"/>
    <property type="match status" value="1"/>
</dbReference>
<dbReference type="PANTHER" id="PTHR34873">
    <property type="entry name" value="SSR1766 PROTEIN"/>
    <property type="match status" value="1"/>
</dbReference>
<keyword evidence="2" id="KW-1277">Toxin-antitoxin system</keyword>
<protein>
    <submittedName>
        <fullName evidence="8">YcfA family protein</fullName>
    </submittedName>
</protein>
<evidence type="ECO:0000256" key="2">
    <source>
        <dbReference type="ARBA" id="ARBA00022649"/>
    </source>
</evidence>
<evidence type="ECO:0000256" key="3">
    <source>
        <dbReference type="ARBA" id="ARBA00022722"/>
    </source>
</evidence>
<evidence type="ECO:0000256" key="6">
    <source>
        <dbReference type="ARBA" id="ARBA00022884"/>
    </source>
</evidence>
<dbReference type="Pfam" id="PF07927">
    <property type="entry name" value="HicA_toxin"/>
    <property type="match status" value="1"/>
</dbReference>
<dbReference type="EMBL" id="CP002048">
    <property type="protein sequence ID" value="ADI02304.1"/>
    <property type="molecule type" value="Genomic_DNA"/>
</dbReference>
<dbReference type="Gene3D" id="3.30.920.30">
    <property type="entry name" value="Hypothetical protein"/>
    <property type="match status" value="1"/>
</dbReference>
<sequence>MSKLPRVTGKEMLQALQRSGFVITRVQGSHHFLSHPKDRTRWATVPVHGKETLSPKVIKSILKSARLSPEELEKLL</sequence>
<name>D7CNL9_SYNLT</name>
<dbReference type="STRING" id="643648.Slip_1541"/>
<keyword evidence="7" id="KW-0346">Stress response</keyword>
<evidence type="ECO:0000313" key="9">
    <source>
        <dbReference type="Proteomes" id="UP000000378"/>
    </source>
</evidence>
<reference evidence="8 9" key="2">
    <citation type="journal article" date="2010" name="Stand. Genomic Sci.">
        <title>Complete genome sequence of Syntrophothermus lipocalidus type strain (TGB-C1).</title>
        <authorList>
            <person name="Djao O.D."/>
            <person name="Zhang X."/>
            <person name="Lucas S."/>
            <person name="Lapidus A."/>
            <person name="Del Rio T.G."/>
            <person name="Nolan M."/>
            <person name="Tice H."/>
            <person name="Cheng J.F."/>
            <person name="Han C."/>
            <person name="Tapia R."/>
            <person name="Goodwin L."/>
            <person name="Pitluck S."/>
            <person name="Liolios K."/>
            <person name="Ivanova N."/>
            <person name="Mavromatis K."/>
            <person name="Mikhailova N."/>
            <person name="Ovchinnikova G."/>
            <person name="Pati A."/>
            <person name="Brambilla E."/>
            <person name="Chen A."/>
            <person name="Palaniappan K."/>
            <person name="Land M."/>
            <person name="Hauser L."/>
            <person name="Chang Y.J."/>
            <person name="Jeffries C.D."/>
            <person name="Rohde M."/>
            <person name="Sikorski J."/>
            <person name="Spring S."/>
            <person name="Goker M."/>
            <person name="Detter J.C."/>
            <person name="Woyke T."/>
            <person name="Bristow J."/>
            <person name="Eisen J.A."/>
            <person name="Markowitz V."/>
            <person name="Hugenholtz P."/>
            <person name="Kyrpides N.C."/>
            <person name="Klenk H.P."/>
        </authorList>
    </citation>
    <scope>NUCLEOTIDE SEQUENCE [LARGE SCALE GENOMIC DNA]</scope>
    <source>
        <strain evidence="9">DSM 12680 / TGB-C1</strain>
    </source>
</reference>
<keyword evidence="5" id="KW-0378">Hydrolase</keyword>
<organism evidence="8 9">
    <name type="scientific">Syntrophothermus lipocalidus (strain DSM 12680 / TGB-C1)</name>
    <dbReference type="NCBI Taxonomy" id="643648"/>
    <lineage>
        <taxon>Bacteria</taxon>
        <taxon>Bacillati</taxon>
        <taxon>Bacillota</taxon>
        <taxon>Clostridia</taxon>
        <taxon>Eubacteriales</taxon>
        <taxon>Syntrophomonadaceae</taxon>
        <taxon>Syntrophothermus</taxon>
    </lineage>
</organism>
<dbReference type="SUPFAM" id="SSF54786">
    <property type="entry name" value="YcfA/nrd intein domain"/>
    <property type="match status" value="1"/>
</dbReference>